<feature type="binding site" evidence="6">
    <location>
        <position position="269"/>
    </location>
    <ligand>
        <name>substrate</name>
    </ligand>
</feature>
<proteinExistence type="inferred from homology"/>
<dbReference type="EMBL" id="CYPS01000067">
    <property type="protein sequence ID" value="CUH45523.1"/>
    <property type="molecule type" value="Genomic_DNA"/>
</dbReference>
<accession>A0A0P1E8S2</accession>
<dbReference type="NCBIfam" id="TIGR03814">
    <property type="entry name" value="Gln_ase"/>
    <property type="match status" value="1"/>
</dbReference>
<feature type="binding site" evidence="6">
    <location>
        <position position="168"/>
    </location>
    <ligand>
        <name>substrate</name>
    </ligand>
</feature>
<feature type="binding site" evidence="6">
    <location>
        <position position="175"/>
    </location>
    <ligand>
        <name>substrate</name>
    </ligand>
</feature>
<dbReference type="Pfam" id="PF04960">
    <property type="entry name" value="Glutaminase"/>
    <property type="match status" value="1"/>
</dbReference>
<name>A0A0P1E8S2_9RHOB</name>
<feature type="binding site" evidence="6">
    <location>
        <position position="251"/>
    </location>
    <ligand>
        <name>substrate</name>
    </ligand>
</feature>
<dbReference type="GO" id="GO:0004359">
    <property type="term" value="F:glutaminase activity"/>
    <property type="evidence" value="ECO:0007669"/>
    <property type="project" value="UniProtKB-UniRule"/>
</dbReference>
<keyword evidence="6" id="KW-0007">Acetylation</keyword>
<keyword evidence="8" id="KW-1185">Reference proteome</keyword>
<dbReference type="EC" id="3.5.1.2" evidence="3 6"/>
<organism evidence="7 8">
    <name type="scientific">Ruegeria atlantica</name>
    <dbReference type="NCBI Taxonomy" id="81569"/>
    <lineage>
        <taxon>Bacteria</taxon>
        <taxon>Pseudomonadati</taxon>
        <taxon>Pseudomonadota</taxon>
        <taxon>Alphaproteobacteria</taxon>
        <taxon>Rhodobacterales</taxon>
        <taxon>Roseobacteraceae</taxon>
        <taxon>Ruegeria</taxon>
    </lineage>
</organism>
<comment type="catalytic activity">
    <reaction evidence="5 6">
        <text>L-glutamine + H2O = L-glutamate + NH4(+)</text>
        <dbReference type="Rhea" id="RHEA:15889"/>
        <dbReference type="ChEBI" id="CHEBI:15377"/>
        <dbReference type="ChEBI" id="CHEBI:28938"/>
        <dbReference type="ChEBI" id="CHEBI:29985"/>
        <dbReference type="ChEBI" id="CHEBI:58359"/>
        <dbReference type="EC" id="3.5.1.2"/>
    </reaction>
</comment>
<evidence type="ECO:0000313" key="8">
    <source>
        <dbReference type="Proteomes" id="UP000050786"/>
    </source>
</evidence>
<dbReference type="GO" id="GO:0006537">
    <property type="term" value="P:glutamate biosynthetic process"/>
    <property type="evidence" value="ECO:0007669"/>
    <property type="project" value="TreeGrafter"/>
</dbReference>
<comment type="subunit">
    <text evidence="2 6">Homotetramer.</text>
</comment>
<evidence type="ECO:0000256" key="3">
    <source>
        <dbReference type="ARBA" id="ARBA00012918"/>
    </source>
</evidence>
<comment type="similarity">
    <text evidence="1 6">Belongs to the glutaminase family.</text>
</comment>
<dbReference type="Proteomes" id="UP000050786">
    <property type="component" value="Unassembled WGS sequence"/>
</dbReference>
<keyword evidence="4 6" id="KW-0378">Hydrolase</keyword>
<feature type="binding site" evidence="6">
    <location>
        <position position="72"/>
    </location>
    <ligand>
        <name>substrate</name>
    </ligand>
</feature>
<dbReference type="InterPro" id="IPR012338">
    <property type="entry name" value="Beta-lactam/transpept-like"/>
</dbReference>
<dbReference type="PANTHER" id="PTHR12544:SF29">
    <property type="entry name" value="GLUTAMINASE"/>
    <property type="match status" value="1"/>
</dbReference>
<dbReference type="InterPro" id="IPR015868">
    <property type="entry name" value="Glutaminase"/>
</dbReference>
<dbReference type="Gene3D" id="3.40.710.10">
    <property type="entry name" value="DD-peptidase/beta-lactamase superfamily"/>
    <property type="match status" value="1"/>
</dbReference>
<evidence type="ECO:0000256" key="4">
    <source>
        <dbReference type="ARBA" id="ARBA00022801"/>
    </source>
</evidence>
<dbReference type="GO" id="GO:0006543">
    <property type="term" value="P:L-glutamine catabolic process"/>
    <property type="evidence" value="ECO:0007669"/>
    <property type="project" value="TreeGrafter"/>
</dbReference>
<gene>
    <name evidence="6 7" type="primary">glsA</name>
    <name evidence="7" type="ORF">RUM4293_04439</name>
</gene>
<dbReference type="FunFam" id="3.40.710.10:FF:000005">
    <property type="entry name" value="Glutaminase"/>
    <property type="match status" value="1"/>
</dbReference>
<dbReference type="SUPFAM" id="SSF56601">
    <property type="entry name" value="beta-lactamase/transpeptidase-like"/>
    <property type="match status" value="1"/>
</dbReference>
<feature type="binding site" evidence="6">
    <location>
        <position position="199"/>
    </location>
    <ligand>
        <name>substrate</name>
    </ligand>
</feature>
<feature type="binding site" evidence="6">
    <location>
        <position position="122"/>
    </location>
    <ligand>
        <name>substrate</name>
    </ligand>
</feature>
<protein>
    <recommendedName>
        <fullName evidence="3 6">Glutaminase</fullName>
        <ecNumber evidence="3 6">3.5.1.2</ecNumber>
    </recommendedName>
</protein>
<dbReference type="PANTHER" id="PTHR12544">
    <property type="entry name" value="GLUTAMINASE"/>
    <property type="match status" value="1"/>
</dbReference>
<dbReference type="RefSeq" id="WP_058275433.1">
    <property type="nucleotide sequence ID" value="NZ_CYPS01000067.1"/>
</dbReference>
<sequence>MPRPSVIETGELQVILEDIADRVAGMSERGKVAQYIPELASVDLNQFGIAVAPIDGAPVSAGNADTLFSIQSISKVFSLTEALQHVGATLWQRVGREPSGDPFNSIVQLEHERGIPRNPFINPGAIVVADVLLEDRSSDEAVNDVLNLCRTLAEDASIQVDKAVADSEMRTGSRNRALAHFMKAEGNLKAPVEDVLSLYFRQCSIAMSCRQLAVAGRYLAAAGQNPADGSTVLSAQRARRVTALMMMCGSYDASGEFAFRVGLPAKSGVGGGILCIVPGIASVTAWSPGLDAKGNSHLASIAFQELVRATGWSVFGPSV</sequence>
<dbReference type="HAMAP" id="MF_00313">
    <property type="entry name" value="Glutaminase"/>
    <property type="match status" value="1"/>
</dbReference>
<evidence type="ECO:0000313" key="7">
    <source>
        <dbReference type="EMBL" id="CUH45523.1"/>
    </source>
</evidence>
<evidence type="ECO:0000256" key="5">
    <source>
        <dbReference type="ARBA" id="ARBA00049534"/>
    </source>
</evidence>
<evidence type="ECO:0000256" key="6">
    <source>
        <dbReference type="HAMAP-Rule" id="MF_00313"/>
    </source>
</evidence>
<reference evidence="8" key="1">
    <citation type="submission" date="2015-09" db="EMBL/GenBank/DDBJ databases">
        <authorList>
            <person name="Rodrigo-Torres L."/>
            <person name="Arahal D.R."/>
        </authorList>
    </citation>
    <scope>NUCLEOTIDE SEQUENCE [LARGE SCALE GENOMIC DNA]</scope>
    <source>
        <strain evidence="8">CECT 4293</strain>
    </source>
</reference>
<evidence type="ECO:0000256" key="1">
    <source>
        <dbReference type="ARBA" id="ARBA00011076"/>
    </source>
</evidence>
<evidence type="ECO:0000256" key="2">
    <source>
        <dbReference type="ARBA" id="ARBA00011881"/>
    </source>
</evidence>
<dbReference type="NCBIfam" id="NF002133">
    <property type="entry name" value="PRK00971.1-2"/>
    <property type="match status" value="1"/>
</dbReference>
<dbReference type="AlphaFoldDB" id="A0A0P1E8S2"/>